<keyword evidence="5 6" id="KW-0472">Membrane</keyword>
<feature type="transmembrane region" description="Helical" evidence="6">
    <location>
        <begin position="296"/>
        <end position="315"/>
    </location>
</feature>
<feature type="transmembrane region" description="Helical" evidence="6">
    <location>
        <begin position="97"/>
        <end position="116"/>
    </location>
</feature>
<dbReference type="OrthoDB" id="7917346at2"/>
<evidence type="ECO:0000256" key="6">
    <source>
        <dbReference type="SAM" id="Phobius"/>
    </source>
</evidence>
<evidence type="ECO:0000256" key="2">
    <source>
        <dbReference type="ARBA" id="ARBA00022475"/>
    </source>
</evidence>
<evidence type="ECO:0000256" key="1">
    <source>
        <dbReference type="ARBA" id="ARBA00004651"/>
    </source>
</evidence>
<dbReference type="CDD" id="cd06581">
    <property type="entry name" value="TM_PBP1_LivM_like"/>
    <property type="match status" value="1"/>
</dbReference>
<organism evidence="7 8">
    <name type="scientific">Afipia massiliensis</name>
    <dbReference type="NCBI Taxonomy" id="211460"/>
    <lineage>
        <taxon>Bacteria</taxon>
        <taxon>Pseudomonadati</taxon>
        <taxon>Pseudomonadota</taxon>
        <taxon>Alphaproteobacteria</taxon>
        <taxon>Hyphomicrobiales</taxon>
        <taxon>Nitrobacteraceae</taxon>
        <taxon>Afipia</taxon>
    </lineage>
</organism>
<evidence type="ECO:0000256" key="3">
    <source>
        <dbReference type="ARBA" id="ARBA00022692"/>
    </source>
</evidence>
<comment type="caution">
    <text evidence="7">The sequence shown here is derived from an EMBL/GenBank/DDBJ whole genome shotgun (WGS) entry which is preliminary data.</text>
</comment>
<evidence type="ECO:0000256" key="4">
    <source>
        <dbReference type="ARBA" id="ARBA00022989"/>
    </source>
</evidence>
<keyword evidence="3 6" id="KW-0812">Transmembrane</keyword>
<feature type="transmembrane region" description="Helical" evidence="6">
    <location>
        <begin position="21"/>
        <end position="38"/>
    </location>
</feature>
<feature type="transmembrane region" description="Helical" evidence="6">
    <location>
        <begin position="260"/>
        <end position="284"/>
    </location>
</feature>
<dbReference type="PANTHER" id="PTHR30482">
    <property type="entry name" value="HIGH-AFFINITY BRANCHED-CHAIN AMINO ACID TRANSPORT SYSTEM PERMEASE"/>
    <property type="match status" value="1"/>
</dbReference>
<dbReference type="RefSeq" id="WP_046827219.1">
    <property type="nucleotide sequence ID" value="NZ_LBIA02000001.1"/>
</dbReference>
<name>A0A4U6BPD9_9BRAD</name>
<dbReference type="STRING" id="211460.YH63_05890"/>
<dbReference type="PANTHER" id="PTHR30482:SF17">
    <property type="entry name" value="ABC TRANSPORTER ATP-BINDING PROTEIN"/>
    <property type="match status" value="1"/>
</dbReference>
<dbReference type="InterPro" id="IPR001851">
    <property type="entry name" value="ABC_transp_permease"/>
</dbReference>
<dbReference type="GO" id="GO:0005886">
    <property type="term" value="C:plasma membrane"/>
    <property type="evidence" value="ECO:0007669"/>
    <property type="project" value="UniProtKB-SubCell"/>
</dbReference>
<keyword evidence="4 6" id="KW-1133">Transmembrane helix</keyword>
<reference evidence="7" key="1">
    <citation type="submission" date="2019-04" db="EMBL/GenBank/DDBJ databases">
        <title>Whole genome sequencing of cave bacteria.</title>
        <authorList>
            <person name="Gan H.M."/>
            <person name="Barton H."/>
            <person name="Savka M.A."/>
        </authorList>
    </citation>
    <scope>NUCLEOTIDE SEQUENCE [LARGE SCALE GENOMIC DNA]</scope>
    <source>
        <strain evidence="7">LC387</strain>
    </source>
</reference>
<evidence type="ECO:0000256" key="5">
    <source>
        <dbReference type="ARBA" id="ARBA00023136"/>
    </source>
</evidence>
<keyword evidence="8" id="KW-1185">Reference proteome</keyword>
<dbReference type="AlphaFoldDB" id="A0A4U6BPD9"/>
<evidence type="ECO:0000313" key="7">
    <source>
        <dbReference type="EMBL" id="TKT72286.1"/>
    </source>
</evidence>
<dbReference type="EMBL" id="LBIA02000001">
    <property type="protein sequence ID" value="TKT72286.1"/>
    <property type="molecule type" value="Genomic_DNA"/>
</dbReference>
<dbReference type="InterPro" id="IPR043428">
    <property type="entry name" value="LivM-like"/>
</dbReference>
<feature type="transmembrane region" description="Helical" evidence="6">
    <location>
        <begin position="174"/>
        <end position="192"/>
    </location>
</feature>
<dbReference type="Pfam" id="PF02653">
    <property type="entry name" value="BPD_transp_2"/>
    <property type="match status" value="1"/>
</dbReference>
<keyword evidence="2" id="KW-1003">Cell membrane</keyword>
<dbReference type="Proteomes" id="UP000034832">
    <property type="component" value="Unassembled WGS sequence"/>
</dbReference>
<sequence length="333" mass="34840">MAEEIIKYDMPRRGFPLQQEIFGLLTVAVVGAIGYFAFPDDLAFLTRLISITLLVLSLDLVTGYCGVATLGQAALFGVSAYAVGNACIAGITNPLILLAIGAFTGSIMGLISGALITRFQGLPQLVLSIAIGQLVSSLANKLSSLTGGSDGLSGITPAPIFGVFTFDMYSRTSYVFSLATLAVVMVLLLRFVRSPFGLLCRGIKDDSLRALMIGASAYPRLVVMYGVSGIVAGLGGALMAINTGVVGLDSVSFERSAEVLVMLVLGGAGNLWGALAGAVIFQIFEHIVSAANPFHWMTLVGLLLILIVIFAPRGLGHSIASLWSSFSQRRPGS</sequence>
<dbReference type="GO" id="GO:0015658">
    <property type="term" value="F:branched-chain amino acid transmembrane transporter activity"/>
    <property type="evidence" value="ECO:0007669"/>
    <property type="project" value="InterPro"/>
</dbReference>
<protein>
    <submittedName>
        <fullName evidence="7">Branched-chain amino acid ABC transporter permease</fullName>
    </submittedName>
</protein>
<accession>A0A4U6BPD9</accession>
<feature type="transmembrane region" description="Helical" evidence="6">
    <location>
        <begin position="222"/>
        <end position="248"/>
    </location>
</feature>
<comment type="subcellular location">
    <subcellularLocation>
        <location evidence="1">Cell membrane</location>
        <topology evidence="1">Multi-pass membrane protein</topology>
    </subcellularLocation>
</comment>
<proteinExistence type="predicted"/>
<evidence type="ECO:0000313" key="8">
    <source>
        <dbReference type="Proteomes" id="UP000034832"/>
    </source>
</evidence>
<gene>
    <name evidence="7" type="ORF">YH63_013120</name>
</gene>